<evidence type="ECO:0000313" key="3">
    <source>
        <dbReference type="Proteomes" id="UP000281514"/>
    </source>
</evidence>
<dbReference type="Proteomes" id="UP000281514">
    <property type="component" value="Unassembled WGS sequence"/>
</dbReference>
<dbReference type="AlphaFoldDB" id="A0A3M5T6K2"/>
<accession>A0A3M5T6K2</accession>
<evidence type="ECO:0000256" key="1">
    <source>
        <dbReference type="SAM" id="MobiDB-lite"/>
    </source>
</evidence>
<gene>
    <name evidence="2" type="ORF">ALP32_102231</name>
</gene>
<evidence type="ECO:0000313" key="2">
    <source>
        <dbReference type="EMBL" id="RMU29231.1"/>
    </source>
</evidence>
<comment type="caution">
    <text evidence="2">The sequence shown here is derived from an EMBL/GenBank/DDBJ whole genome shotgun (WGS) entry which is preliminary data.</text>
</comment>
<sequence length="112" mass="12357">MAAIEACDQKVRSGRRPSLIQRGDGPTTAHNELVGVTPLQKTAFAQASTCQPTAADLRSNRVTYWPLFQQSRHCNRARVRCNESVSDLARTGYDASCTGYDAPCRRLIFPVT</sequence>
<organism evidence="2 3">
    <name type="scientific">Pseudomonas avellanae</name>
    <dbReference type="NCBI Taxonomy" id="46257"/>
    <lineage>
        <taxon>Bacteria</taxon>
        <taxon>Pseudomonadati</taxon>
        <taxon>Pseudomonadota</taxon>
        <taxon>Gammaproteobacteria</taxon>
        <taxon>Pseudomonadales</taxon>
        <taxon>Pseudomonadaceae</taxon>
        <taxon>Pseudomonas</taxon>
    </lineage>
</organism>
<protein>
    <submittedName>
        <fullName evidence="2">Uncharacterized protein</fullName>
    </submittedName>
</protein>
<feature type="region of interest" description="Disordered" evidence="1">
    <location>
        <begin position="9"/>
        <end position="30"/>
    </location>
</feature>
<reference evidence="2 3" key="1">
    <citation type="submission" date="2018-08" db="EMBL/GenBank/DDBJ databases">
        <title>Recombination of ecologically and evolutionarily significant loci maintains genetic cohesion in the Pseudomonas syringae species complex.</title>
        <authorList>
            <person name="Dillon M."/>
            <person name="Thakur S."/>
            <person name="Almeida R.N.D."/>
            <person name="Weir B.S."/>
            <person name="Guttman D.S."/>
        </authorList>
    </citation>
    <scope>NUCLEOTIDE SEQUENCE [LARGE SCALE GENOMIC DNA]</scope>
    <source>
        <strain evidence="2 3">ICMP 9749</strain>
    </source>
</reference>
<dbReference type="EMBL" id="RBTX01000498">
    <property type="protein sequence ID" value="RMU29231.1"/>
    <property type="molecule type" value="Genomic_DNA"/>
</dbReference>
<proteinExistence type="predicted"/>
<name>A0A3M5T6K2_9PSED</name>